<organism evidence="2 3">
    <name type="scientific">Dioscorea zingiberensis</name>
    <dbReference type="NCBI Taxonomy" id="325984"/>
    <lineage>
        <taxon>Eukaryota</taxon>
        <taxon>Viridiplantae</taxon>
        <taxon>Streptophyta</taxon>
        <taxon>Embryophyta</taxon>
        <taxon>Tracheophyta</taxon>
        <taxon>Spermatophyta</taxon>
        <taxon>Magnoliopsida</taxon>
        <taxon>Liliopsida</taxon>
        <taxon>Dioscoreales</taxon>
        <taxon>Dioscoreaceae</taxon>
        <taxon>Dioscorea</taxon>
    </lineage>
</organism>
<accession>A0A9D5HEP5</accession>
<comment type="caution">
    <text evidence="2">The sequence shown here is derived from an EMBL/GenBank/DDBJ whole genome shotgun (WGS) entry which is preliminary data.</text>
</comment>
<dbReference type="AlphaFoldDB" id="A0A9D5HEP5"/>
<evidence type="ECO:0000256" key="1">
    <source>
        <dbReference type="ARBA" id="ARBA00022801"/>
    </source>
</evidence>
<gene>
    <name evidence="2" type="ORF">J5N97_015769</name>
</gene>
<proteinExistence type="predicted"/>
<dbReference type="GO" id="GO:0016787">
    <property type="term" value="F:hydrolase activity"/>
    <property type="evidence" value="ECO:0007669"/>
    <property type="project" value="UniProtKB-KW"/>
</dbReference>
<dbReference type="GO" id="GO:0043596">
    <property type="term" value="C:nuclear replication fork"/>
    <property type="evidence" value="ECO:0007669"/>
    <property type="project" value="TreeGrafter"/>
</dbReference>
<sequence length="104" mass="11471">MIIDESHNIRCTKKKSESGETKAILDLAPRVNHIILLSGTPSLSRPAFAGEDKYEYAKIIVPSNWFQGCQGENLPGNRTLKHLSDKEIGLAKLSGFESGFQTIL</sequence>
<keyword evidence="3" id="KW-1185">Reference proteome</keyword>
<name>A0A9D5HEP5_9LILI</name>
<evidence type="ECO:0008006" key="4">
    <source>
        <dbReference type="Google" id="ProtNLM"/>
    </source>
</evidence>
<dbReference type="EMBL" id="JAGGNH010000004">
    <property type="protein sequence ID" value="KAJ0973804.1"/>
    <property type="molecule type" value="Genomic_DNA"/>
</dbReference>
<evidence type="ECO:0000313" key="3">
    <source>
        <dbReference type="Proteomes" id="UP001085076"/>
    </source>
</evidence>
<dbReference type="OrthoDB" id="2801544at2759"/>
<dbReference type="GO" id="GO:0006281">
    <property type="term" value="P:DNA repair"/>
    <property type="evidence" value="ECO:0007669"/>
    <property type="project" value="TreeGrafter"/>
</dbReference>
<dbReference type="PANTHER" id="PTHR45766:SF5">
    <property type="entry name" value="SNF2 DOMAIN-CONTAINING PROTEIN _ HELICASE DOMAIN-CONTAINING PROTEIN _ HNH ENDONUCLEASE DOMAIN-CONTAINING PROTEIN"/>
    <property type="match status" value="1"/>
</dbReference>
<dbReference type="GO" id="GO:0004520">
    <property type="term" value="F:DNA endonuclease activity"/>
    <property type="evidence" value="ECO:0007669"/>
    <property type="project" value="TreeGrafter"/>
</dbReference>
<protein>
    <recommendedName>
        <fullName evidence="4">Helicase ATP-binding domain-containing protein</fullName>
    </recommendedName>
</protein>
<dbReference type="Gene3D" id="3.40.50.10810">
    <property type="entry name" value="Tandem AAA-ATPase domain"/>
    <property type="match status" value="1"/>
</dbReference>
<dbReference type="GO" id="GO:0031297">
    <property type="term" value="P:replication fork processing"/>
    <property type="evidence" value="ECO:0007669"/>
    <property type="project" value="TreeGrafter"/>
</dbReference>
<reference evidence="2" key="2">
    <citation type="journal article" date="2022" name="Hortic Res">
        <title>The genome of Dioscorea zingiberensis sheds light on the biosynthesis, origin and evolution of the medicinally important diosgenin saponins.</title>
        <authorList>
            <person name="Li Y."/>
            <person name="Tan C."/>
            <person name="Li Z."/>
            <person name="Guo J."/>
            <person name="Li S."/>
            <person name="Chen X."/>
            <person name="Wang C."/>
            <person name="Dai X."/>
            <person name="Yang H."/>
            <person name="Song W."/>
            <person name="Hou L."/>
            <person name="Xu J."/>
            <person name="Tong Z."/>
            <person name="Xu A."/>
            <person name="Yuan X."/>
            <person name="Wang W."/>
            <person name="Yang Q."/>
            <person name="Chen L."/>
            <person name="Sun Z."/>
            <person name="Wang K."/>
            <person name="Pan B."/>
            <person name="Chen J."/>
            <person name="Bao Y."/>
            <person name="Liu F."/>
            <person name="Qi X."/>
            <person name="Gang D.R."/>
            <person name="Wen J."/>
            <person name="Li J."/>
        </authorList>
    </citation>
    <scope>NUCLEOTIDE SEQUENCE</scope>
    <source>
        <strain evidence="2">Dzin_1.0</strain>
    </source>
</reference>
<dbReference type="PANTHER" id="PTHR45766">
    <property type="entry name" value="DNA ANNEALING HELICASE AND ENDONUCLEASE ZRANB3 FAMILY MEMBER"/>
    <property type="match status" value="1"/>
</dbReference>
<dbReference type="InterPro" id="IPR038718">
    <property type="entry name" value="SNF2-like_sf"/>
</dbReference>
<keyword evidence="1" id="KW-0378">Hydrolase</keyword>
<dbReference type="Proteomes" id="UP001085076">
    <property type="component" value="Miscellaneous, Linkage group lg04"/>
</dbReference>
<evidence type="ECO:0000313" key="2">
    <source>
        <dbReference type="EMBL" id="KAJ0973804.1"/>
    </source>
</evidence>
<reference evidence="2" key="1">
    <citation type="submission" date="2021-03" db="EMBL/GenBank/DDBJ databases">
        <authorList>
            <person name="Li Z."/>
            <person name="Yang C."/>
        </authorList>
    </citation>
    <scope>NUCLEOTIDE SEQUENCE</scope>
    <source>
        <strain evidence="2">Dzin_1.0</strain>
        <tissue evidence="2">Leaf</tissue>
    </source>
</reference>